<dbReference type="InterPro" id="IPR009057">
    <property type="entry name" value="Homeodomain-like_sf"/>
</dbReference>
<dbReference type="InterPro" id="IPR041673">
    <property type="entry name" value="TetR_C_23"/>
</dbReference>
<dbReference type="Gene3D" id="1.10.357.10">
    <property type="entry name" value="Tetracycline Repressor, domain 2"/>
    <property type="match status" value="1"/>
</dbReference>
<comment type="caution">
    <text evidence="6">The sequence shown here is derived from an EMBL/GenBank/DDBJ whole genome shotgun (WGS) entry which is preliminary data.</text>
</comment>
<keyword evidence="1" id="KW-0805">Transcription regulation</keyword>
<evidence type="ECO:0000256" key="4">
    <source>
        <dbReference type="PROSITE-ProRule" id="PRU00335"/>
    </source>
</evidence>
<feature type="DNA-binding region" description="H-T-H motif" evidence="4">
    <location>
        <begin position="29"/>
        <end position="48"/>
    </location>
</feature>
<evidence type="ECO:0000313" key="6">
    <source>
        <dbReference type="EMBL" id="MDR6269361.1"/>
    </source>
</evidence>
<reference evidence="6 7" key="1">
    <citation type="submission" date="2023-07" db="EMBL/GenBank/DDBJ databases">
        <title>Sequencing the genomes of 1000 actinobacteria strains.</title>
        <authorList>
            <person name="Klenk H.-P."/>
        </authorList>
    </citation>
    <scope>NUCLEOTIDE SEQUENCE [LARGE SCALE GENOMIC DNA]</scope>
    <source>
        <strain evidence="6 7">DSM 14555</strain>
    </source>
</reference>
<keyword evidence="7" id="KW-1185">Reference proteome</keyword>
<dbReference type="Pfam" id="PF00440">
    <property type="entry name" value="TetR_N"/>
    <property type="match status" value="1"/>
</dbReference>
<dbReference type="Pfam" id="PF17931">
    <property type="entry name" value="TetR_C_23"/>
    <property type="match status" value="1"/>
</dbReference>
<dbReference type="RefSeq" id="WP_309797622.1">
    <property type="nucleotide sequence ID" value="NZ_BAAAHY010000005.1"/>
</dbReference>
<organism evidence="6 7">
    <name type="scientific">Arthrobacter russicus</name>
    <dbReference type="NCBI Taxonomy" id="172040"/>
    <lineage>
        <taxon>Bacteria</taxon>
        <taxon>Bacillati</taxon>
        <taxon>Actinomycetota</taxon>
        <taxon>Actinomycetes</taxon>
        <taxon>Micrococcales</taxon>
        <taxon>Micrococcaceae</taxon>
        <taxon>Arthrobacter</taxon>
    </lineage>
</organism>
<dbReference type="PROSITE" id="PS50977">
    <property type="entry name" value="HTH_TETR_2"/>
    <property type="match status" value="1"/>
</dbReference>
<dbReference type="PANTHER" id="PTHR30055:SF234">
    <property type="entry name" value="HTH-TYPE TRANSCRIPTIONAL REGULATOR BETI"/>
    <property type="match status" value="1"/>
</dbReference>
<keyword evidence="2 4" id="KW-0238">DNA-binding</keyword>
<evidence type="ECO:0000313" key="7">
    <source>
        <dbReference type="Proteomes" id="UP001185069"/>
    </source>
</evidence>
<dbReference type="PRINTS" id="PR00455">
    <property type="entry name" value="HTHTETR"/>
</dbReference>
<protein>
    <submittedName>
        <fullName evidence="6">AcrR family transcriptional regulator</fullName>
    </submittedName>
</protein>
<evidence type="ECO:0000256" key="2">
    <source>
        <dbReference type="ARBA" id="ARBA00023125"/>
    </source>
</evidence>
<dbReference type="SUPFAM" id="SSF46689">
    <property type="entry name" value="Homeodomain-like"/>
    <property type="match status" value="1"/>
</dbReference>
<evidence type="ECO:0000256" key="3">
    <source>
        <dbReference type="ARBA" id="ARBA00023163"/>
    </source>
</evidence>
<proteinExistence type="predicted"/>
<sequence>MTAKSEQTKQLVIDTALGMFRTQGYEKTTMRGIAGAAGISLGSAYYYFESKDDLVQELYARIQLDHRAQALAAIAGEANFARRLATVLDTGITVMQPFHGFGGAFIQTAISPSSAANPFSEASAGSKQDSIELFRETLDGSSLSLPAALRADLPELLWLGYLALVYFWVGDRSEGQTKTRHLAAGAAPLIARAIGLAKLPIARKLVEDALTLMRKARA</sequence>
<keyword evidence="3" id="KW-0804">Transcription</keyword>
<dbReference type="SUPFAM" id="SSF48498">
    <property type="entry name" value="Tetracyclin repressor-like, C-terminal domain"/>
    <property type="match status" value="1"/>
</dbReference>
<dbReference type="Proteomes" id="UP001185069">
    <property type="component" value="Unassembled WGS sequence"/>
</dbReference>
<dbReference type="InterPro" id="IPR001647">
    <property type="entry name" value="HTH_TetR"/>
</dbReference>
<evidence type="ECO:0000259" key="5">
    <source>
        <dbReference type="PROSITE" id="PS50977"/>
    </source>
</evidence>
<gene>
    <name evidence="6" type="ORF">JOE69_001599</name>
</gene>
<dbReference type="InterPro" id="IPR036271">
    <property type="entry name" value="Tet_transcr_reg_TetR-rel_C_sf"/>
</dbReference>
<dbReference type="InterPro" id="IPR023772">
    <property type="entry name" value="DNA-bd_HTH_TetR-type_CS"/>
</dbReference>
<name>A0ABU1JD55_9MICC</name>
<dbReference type="InterPro" id="IPR050109">
    <property type="entry name" value="HTH-type_TetR-like_transc_reg"/>
</dbReference>
<dbReference type="PROSITE" id="PS01081">
    <property type="entry name" value="HTH_TETR_1"/>
    <property type="match status" value="1"/>
</dbReference>
<evidence type="ECO:0000256" key="1">
    <source>
        <dbReference type="ARBA" id="ARBA00023015"/>
    </source>
</evidence>
<feature type="domain" description="HTH tetR-type" evidence="5">
    <location>
        <begin position="6"/>
        <end position="66"/>
    </location>
</feature>
<dbReference type="PANTHER" id="PTHR30055">
    <property type="entry name" value="HTH-TYPE TRANSCRIPTIONAL REGULATOR RUTR"/>
    <property type="match status" value="1"/>
</dbReference>
<accession>A0ABU1JD55</accession>
<dbReference type="EMBL" id="JAVDQF010000001">
    <property type="protein sequence ID" value="MDR6269361.1"/>
    <property type="molecule type" value="Genomic_DNA"/>
</dbReference>